<dbReference type="FunFam" id="3.40.50.300:FF:001122">
    <property type="entry name" value="AAA-ATPase ASD, mitochondrial"/>
    <property type="match status" value="1"/>
</dbReference>
<dbReference type="EMBL" id="CAJGYO010000014">
    <property type="protein sequence ID" value="CAD6266578.1"/>
    <property type="molecule type" value="Genomic_DNA"/>
</dbReference>
<dbReference type="SMART" id="SM00382">
    <property type="entry name" value="AAA"/>
    <property type="match status" value="1"/>
</dbReference>
<feature type="compositionally biased region" description="Basic and acidic residues" evidence="8">
    <location>
        <begin position="426"/>
        <end position="436"/>
    </location>
</feature>
<keyword evidence="5" id="KW-0460">Magnesium</keyword>
<dbReference type="Proteomes" id="UP000604825">
    <property type="component" value="Unassembled WGS sequence"/>
</dbReference>
<dbReference type="PROSITE" id="PS00674">
    <property type="entry name" value="AAA"/>
    <property type="match status" value="1"/>
</dbReference>
<evidence type="ECO:0000256" key="4">
    <source>
        <dbReference type="ARBA" id="ARBA00022840"/>
    </source>
</evidence>
<comment type="cofactor">
    <cofactor evidence="1">
        <name>Mg(2+)</name>
        <dbReference type="ChEBI" id="CHEBI:18420"/>
    </cofactor>
</comment>
<dbReference type="Gene3D" id="6.10.280.40">
    <property type="match status" value="1"/>
</dbReference>
<protein>
    <recommendedName>
        <fullName evidence="9">AAA+ ATPase domain-containing protein</fullName>
    </recommendedName>
</protein>
<proteinExistence type="inferred from homology"/>
<feature type="region of interest" description="Disordered" evidence="8">
    <location>
        <begin position="280"/>
        <end position="306"/>
    </location>
</feature>
<feature type="compositionally biased region" description="Basic and acidic residues" evidence="8">
    <location>
        <begin position="445"/>
        <end position="470"/>
    </location>
</feature>
<dbReference type="InterPro" id="IPR050747">
    <property type="entry name" value="Mitochondrial_chaperone_BCS1"/>
</dbReference>
<organism evidence="10 11">
    <name type="scientific">Miscanthus lutarioriparius</name>
    <dbReference type="NCBI Taxonomy" id="422564"/>
    <lineage>
        <taxon>Eukaryota</taxon>
        <taxon>Viridiplantae</taxon>
        <taxon>Streptophyta</taxon>
        <taxon>Embryophyta</taxon>
        <taxon>Tracheophyta</taxon>
        <taxon>Spermatophyta</taxon>
        <taxon>Magnoliopsida</taxon>
        <taxon>Liliopsida</taxon>
        <taxon>Poales</taxon>
        <taxon>Poaceae</taxon>
        <taxon>PACMAD clade</taxon>
        <taxon>Panicoideae</taxon>
        <taxon>Andropogonodae</taxon>
        <taxon>Andropogoneae</taxon>
        <taxon>Saccharinae</taxon>
        <taxon>Miscanthus</taxon>
    </lineage>
</organism>
<evidence type="ECO:0000256" key="5">
    <source>
        <dbReference type="ARBA" id="ARBA00022842"/>
    </source>
</evidence>
<dbReference type="GO" id="GO:0006950">
    <property type="term" value="P:response to stress"/>
    <property type="evidence" value="ECO:0007669"/>
    <property type="project" value="UniProtKB-ARBA"/>
</dbReference>
<dbReference type="Pfam" id="PF14363">
    <property type="entry name" value="AAA_assoc"/>
    <property type="match status" value="1"/>
</dbReference>
<name>A0A811R9G5_9POAL</name>
<dbReference type="InterPro" id="IPR027417">
    <property type="entry name" value="P-loop_NTPase"/>
</dbReference>
<accession>A0A811R9G5</accession>
<keyword evidence="3 7" id="KW-0547">Nucleotide-binding</keyword>
<gene>
    <name evidence="10" type="ORF">NCGR_LOCUS49883</name>
</gene>
<feature type="domain" description="AAA+ ATPase" evidence="9">
    <location>
        <begin position="206"/>
        <end position="360"/>
    </location>
</feature>
<keyword evidence="4 7" id="KW-0067">ATP-binding</keyword>
<evidence type="ECO:0000259" key="9">
    <source>
        <dbReference type="SMART" id="SM00382"/>
    </source>
</evidence>
<evidence type="ECO:0000256" key="2">
    <source>
        <dbReference type="ARBA" id="ARBA00007448"/>
    </source>
</evidence>
<evidence type="ECO:0000256" key="7">
    <source>
        <dbReference type="RuleBase" id="RU003651"/>
    </source>
</evidence>
<dbReference type="SUPFAM" id="SSF52540">
    <property type="entry name" value="P-loop containing nucleoside triphosphate hydrolases"/>
    <property type="match status" value="1"/>
</dbReference>
<sequence length="483" mass="54271">MAVVDKWTGLGSALASFLFLWSMVQRHVPVTLSHRVATWANKLASYFNPYLEITISEYGAERFHRSDFFLAAEAYLSDACAPRARKLKAELGRDSSNLQVSVGDNDEVTDAYQGATVWWYVAKKVPRSNVISLYANQDDPRTYLVIFHRRHRDLVVGNDVWSHVAFEHPATFDTLSMDPDDKEEILDDLEAFREAKDYYTKVGKAWKRGYLLYGPPGTGKSTMIAAMANFLDYDVYDLELTAVNNNTDLRKLFIETTGKSIIVIEDIDCSVDLTGKRKDKKAKSDKAADGDDKPKLPMEPDKDEGSKVTLSGLLNFIDGLWSACGGERIIIFTTNHKDKLDPALIRRGRMDRHIEMSYCRFRAFKVLAKNYLDVEEHELFGQIGQLLEETDMSPADVAENLMPMSKKKKRDANACLESLVEALKQAKEEAAKAKEEAEAEAAAEAAKKAREEDEAKKGRGQDDEGDKTSESKMSNGDIKSDDK</sequence>
<comment type="similarity">
    <text evidence="2">Belongs to the AAA ATPase family. BCS1 subfamily.</text>
</comment>
<dbReference type="InterPro" id="IPR003960">
    <property type="entry name" value="ATPase_AAA_CS"/>
</dbReference>
<evidence type="ECO:0000256" key="3">
    <source>
        <dbReference type="ARBA" id="ARBA00022741"/>
    </source>
</evidence>
<keyword evidence="11" id="KW-1185">Reference proteome</keyword>
<dbReference type="Pfam" id="PF25568">
    <property type="entry name" value="AAA_lid_At3g28540"/>
    <property type="match status" value="1"/>
</dbReference>
<comment type="catalytic activity">
    <reaction evidence="6">
        <text>ATP + H2O = ADP + phosphate + H(+)</text>
        <dbReference type="Rhea" id="RHEA:13065"/>
        <dbReference type="ChEBI" id="CHEBI:15377"/>
        <dbReference type="ChEBI" id="CHEBI:15378"/>
        <dbReference type="ChEBI" id="CHEBI:30616"/>
        <dbReference type="ChEBI" id="CHEBI:43474"/>
        <dbReference type="ChEBI" id="CHEBI:456216"/>
    </reaction>
</comment>
<dbReference type="InterPro" id="IPR003959">
    <property type="entry name" value="ATPase_AAA_core"/>
</dbReference>
<dbReference type="OrthoDB" id="10251412at2759"/>
<dbReference type="AlphaFoldDB" id="A0A811R9G5"/>
<dbReference type="Gene3D" id="3.40.50.300">
    <property type="entry name" value="P-loop containing nucleotide triphosphate hydrolases"/>
    <property type="match status" value="1"/>
</dbReference>
<comment type="caution">
    <text evidence="10">The sequence shown here is derived from an EMBL/GenBank/DDBJ whole genome shotgun (WGS) entry which is preliminary data.</text>
</comment>
<feature type="compositionally biased region" description="Basic and acidic residues" evidence="8">
    <location>
        <begin position="282"/>
        <end position="306"/>
    </location>
</feature>
<evidence type="ECO:0000313" key="10">
    <source>
        <dbReference type="EMBL" id="CAD6266578.1"/>
    </source>
</evidence>
<dbReference type="Pfam" id="PF00004">
    <property type="entry name" value="AAA"/>
    <property type="match status" value="1"/>
</dbReference>
<dbReference type="InterPro" id="IPR058017">
    <property type="entry name" value="At3g28540-like_C"/>
</dbReference>
<evidence type="ECO:0000256" key="8">
    <source>
        <dbReference type="SAM" id="MobiDB-lite"/>
    </source>
</evidence>
<dbReference type="GO" id="GO:0016887">
    <property type="term" value="F:ATP hydrolysis activity"/>
    <property type="evidence" value="ECO:0007669"/>
    <property type="project" value="InterPro"/>
</dbReference>
<evidence type="ECO:0000256" key="6">
    <source>
        <dbReference type="ARBA" id="ARBA00049360"/>
    </source>
</evidence>
<evidence type="ECO:0000256" key="1">
    <source>
        <dbReference type="ARBA" id="ARBA00001946"/>
    </source>
</evidence>
<dbReference type="GO" id="GO:0005524">
    <property type="term" value="F:ATP binding"/>
    <property type="evidence" value="ECO:0007669"/>
    <property type="project" value="UniProtKB-KW"/>
</dbReference>
<dbReference type="InterPro" id="IPR003593">
    <property type="entry name" value="AAA+_ATPase"/>
</dbReference>
<dbReference type="InterPro" id="IPR025753">
    <property type="entry name" value="AAA_N_dom"/>
</dbReference>
<feature type="region of interest" description="Disordered" evidence="8">
    <location>
        <begin position="426"/>
        <end position="483"/>
    </location>
</feature>
<evidence type="ECO:0000313" key="11">
    <source>
        <dbReference type="Proteomes" id="UP000604825"/>
    </source>
</evidence>
<dbReference type="PANTHER" id="PTHR23070">
    <property type="entry name" value="BCS1 AAA-TYPE ATPASE"/>
    <property type="match status" value="1"/>
</dbReference>
<reference evidence="10" key="1">
    <citation type="submission" date="2020-10" db="EMBL/GenBank/DDBJ databases">
        <authorList>
            <person name="Han B."/>
            <person name="Lu T."/>
            <person name="Zhao Q."/>
            <person name="Huang X."/>
            <person name="Zhao Y."/>
        </authorList>
    </citation>
    <scope>NUCLEOTIDE SEQUENCE</scope>
</reference>
<dbReference type="CDD" id="cd19510">
    <property type="entry name" value="RecA-like_BCS1"/>
    <property type="match status" value="1"/>
</dbReference>